<sequence length="255" mass="27119">MVLRGHVPGTTALARTLFRTTSSHGDTRQCHPGSDALSTTEDNRVRPGQRLLPLECPPAHHPRAPIQNFSRAALLHAPSRRSRPPGPRLPAPTRHAFDPAAPPRARPRPSGARPPPSPGGDPGASLPGPTDKGSWKRVAEIHMWITSVPGTGESRSPSRHGAPGRSASRAGPGGWWSEAESQVRRLGDQCESRSARNRAGPVRPHNAPRTRGSGAQPPPSPGGGPRASLLGPTHSGSWETQAEDPHVDNFCRWNG</sequence>
<gene>
    <name evidence="2" type="ORF">LV75_001409</name>
</gene>
<comment type="caution">
    <text evidence="2">The sequence shown here is derived from an EMBL/GenBank/DDBJ whole genome shotgun (WGS) entry which is preliminary data.</text>
</comment>
<evidence type="ECO:0000313" key="3">
    <source>
        <dbReference type="Proteomes" id="UP001205185"/>
    </source>
</evidence>
<dbReference type="Proteomes" id="UP001205185">
    <property type="component" value="Unassembled WGS sequence"/>
</dbReference>
<evidence type="ECO:0000256" key="1">
    <source>
        <dbReference type="SAM" id="MobiDB-lite"/>
    </source>
</evidence>
<feature type="region of interest" description="Disordered" evidence="1">
    <location>
        <begin position="146"/>
        <end position="255"/>
    </location>
</feature>
<keyword evidence="3" id="KW-1185">Reference proteome</keyword>
<proteinExistence type="predicted"/>
<name>A0ABT1I8G9_9PSEU</name>
<feature type="region of interest" description="Disordered" evidence="1">
    <location>
        <begin position="78"/>
        <end position="133"/>
    </location>
</feature>
<accession>A0ABT1I8G9</accession>
<protein>
    <submittedName>
        <fullName evidence="2">Uncharacterized protein</fullName>
    </submittedName>
</protein>
<feature type="compositionally biased region" description="Basic and acidic residues" evidence="1">
    <location>
        <begin position="181"/>
        <end position="194"/>
    </location>
</feature>
<evidence type="ECO:0000313" key="2">
    <source>
        <dbReference type="EMBL" id="MCP2268922.1"/>
    </source>
</evidence>
<dbReference type="EMBL" id="JAMTCO010000003">
    <property type="protein sequence ID" value="MCP2268922.1"/>
    <property type="molecule type" value="Genomic_DNA"/>
</dbReference>
<reference evidence="2 3" key="1">
    <citation type="submission" date="2022-06" db="EMBL/GenBank/DDBJ databases">
        <title>Genomic Encyclopedia of Archaeal and Bacterial Type Strains, Phase II (KMG-II): from individual species to whole genera.</title>
        <authorList>
            <person name="Goeker M."/>
        </authorList>
    </citation>
    <scope>NUCLEOTIDE SEQUENCE [LARGE SCALE GENOMIC DNA]</scope>
    <source>
        <strain evidence="2 3">DSM 44255</strain>
    </source>
</reference>
<organism evidence="2 3">
    <name type="scientific">Actinokineospora diospyrosa</name>
    <dbReference type="NCBI Taxonomy" id="103728"/>
    <lineage>
        <taxon>Bacteria</taxon>
        <taxon>Bacillati</taxon>
        <taxon>Actinomycetota</taxon>
        <taxon>Actinomycetes</taxon>
        <taxon>Pseudonocardiales</taxon>
        <taxon>Pseudonocardiaceae</taxon>
        <taxon>Actinokineospora</taxon>
    </lineage>
</organism>
<feature type="region of interest" description="Disordered" evidence="1">
    <location>
        <begin position="22"/>
        <end position="44"/>
    </location>
</feature>